<dbReference type="Proteomes" id="UP001589896">
    <property type="component" value="Unassembled WGS sequence"/>
</dbReference>
<dbReference type="Gene3D" id="3.90.180.10">
    <property type="entry name" value="Medium-chain alcohol dehydrogenases, catalytic domain"/>
    <property type="match status" value="1"/>
</dbReference>
<dbReference type="SUPFAM" id="SSF50129">
    <property type="entry name" value="GroES-like"/>
    <property type="match status" value="1"/>
</dbReference>
<evidence type="ECO:0000256" key="1">
    <source>
        <dbReference type="SAM" id="MobiDB-lite"/>
    </source>
</evidence>
<proteinExistence type="predicted"/>
<dbReference type="Gene3D" id="3.40.50.720">
    <property type="entry name" value="NAD(P)-binding Rossmann-like Domain"/>
    <property type="match status" value="1"/>
</dbReference>
<keyword evidence="3" id="KW-1185">Reference proteome</keyword>
<dbReference type="InterPro" id="IPR011032">
    <property type="entry name" value="GroES-like_sf"/>
</dbReference>
<dbReference type="EMBL" id="JBHLTG010000011">
    <property type="protein sequence ID" value="MFC0682205.1"/>
    <property type="molecule type" value="Genomic_DNA"/>
</dbReference>
<evidence type="ECO:0000313" key="2">
    <source>
        <dbReference type="EMBL" id="MFC0682205.1"/>
    </source>
</evidence>
<comment type="caution">
    <text evidence="2">The sequence shown here is derived from an EMBL/GenBank/DDBJ whole genome shotgun (WGS) entry which is preliminary data.</text>
</comment>
<name>A0ABV6RYZ9_9GAMM</name>
<evidence type="ECO:0000313" key="3">
    <source>
        <dbReference type="Proteomes" id="UP001589896"/>
    </source>
</evidence>
<sequence length="225" mass="23635">MNTEHPSTRPGHRPRRDTAALPNAEPAAQRPVARRPQGADVRVRILGVGSMAVGSVEAMGAHSVGFARGDRVAFPLNREERAVLTAEDEAGGMGSVVVSAERLLGVPRDVGTEQAARLLAPGLVTRVLLRQLRPIRTGDGVRVDLEPGVVRAVVAAWATALGATLDDGSSPVDVILDEESLREAHAIAFRRGHLQVGSADVFAAIRDGVFDDVLDTVATGRQAAA</sequence>
<feature type="region of interest" description="Disordered" evidence="1">
    <location>
        <begin position="1"/>
        <end position="36"/>
    </location>
</feature>
<reference evidence="2 3" key="1">
    <citation type="submission" date="2024-09" db="EMBL/GenBank/DDBJ databases">
        <authorList>
            <person name="Sun Q."/>
            <person name="Mori K."/>
        </authorList>
    </citation>
    <scope>NUCLEOTIDE SEQUENCE [LARGE SCALE GENOMIC DNA]</scope>
    <source>
        <strain evidence="2 3">KCTC 23076</strain>
    </source>
</reference>
<gene>
    <name evidence="2" type="ORF">ACFFGH_30610</name>
</gene>
<organism evidence="2 3">
    <name type="scientific">Lysobacter korlensis</name>
    <dbReference type="NCBI Taxonomy" id="553636"/>
    <lineage>
        <taxon>Bacteria</taxon>
        <taxon>Pseudomonadati</taxon>
        <taxon>Pseudomonadota</taxon>
        <taxon>Gammaproteobacteria</taxon>
        <taxon>Lysobacterales</taxon>
        <taxon>Lysobacteraceae</taxon>
        <taxon>Lysobacter</taxon>
    </lineage>
</organism>
<dbReference type="RefSeq" id="WP_386676002.1">
    <property type="nucleotide sequence ID" value="NZ_JBHLTG010000011.1"/>
</dbReference>
<protein>
    <submittedName>
        <fullName evidence="2">Uncharacterized protein</fullName>
    </submittedName>
</protein>
<accession>A0ABV6RYZ9</accession>